<evidence type="ECO:0000313" key="2">
    <source>
        <dbReference type="EMBL" id="RPA88939.1"/>
    </source>
</evidence>
<dbReference type="EMBL" id="ML120635">
    <property type="protein sequence ID" value="RPA88939.1"/>
    <property type="molecule type" value="Genomic_DNA"/>
</dbReference>
<name>A0A3N4ISN1_9PEZI</name>
<keyword evidence="3" id="KW-1185">Reference proteome</keyword>
<organism evidence="2 3">
    <name type="scientific">Choiromyces venosus 120613-1</name>
    <dbReference type="NCBI Taxonomy" id="1336337"/>
    <lineage>
        <taxon>Eukaryota</taxon>
        <taxon>Fungi</taxon>
        <taxon>Dikarya</taxon>
        <taxon>Ascomycota</taxon>
        <taxon>Pezizomycotina</taxon>
        <taxon>Pezizomycetes</taxon>
        <taxon>Pezizales</taxon>
        <taxon>Tuberaceae</taxon>
        <taxon>Choiromyces</taxon>
    </lineage>
</organism>
<gene>
    <name evidence="2" type="ORF">L873DRAFT_767672</name>
</gene>
<dbReference type="AlphaFoldDB" id="A0A3N4ISN1"/>
<protein>
    <submittedName>
        <fullName evidence="2">Uncharacterized protein</fullName>
    </submittedName>
</protein>
<dbReference type="Proteomes" id="UP000276215">
    <property type="component" value="Unassembled WGS sequence"/>
</dbReference>
<feature type="region of interest" description="Disordered" evidence="1">
    <location>
        <begin position="1"/>
        <end position="76"/>
    </location>
</feature>
<evidence type="ECO:0000256" key="1">
    <source>
        <dbReference type="SAM" id="MobiDB-lite"/>
    </source>
</evidence>
<reference evidence="2 3" key="1">
    <citation type="journal article" date="2018" name="Nat. Ecol. Evol.">
        <title>Pezizomycetes genomes reveal the molecular basis of ectomycorrhizal truffle lifestyle.</title>
        <authorList>
            <person name="Murat C."/>
            <person name="Payen T."/>
            <person name="Noel B."/>
            <person name="Kuo A."/>
            <person name="Morin E."/>
            <person name="Chen J."/>
            <person name="Kohler A."/>
            <person name="Krizsan K."/>
            <person name="Balestrini R."/>
            <person name="Da Silva C."/>
            <person name="Montanini B."/>
            <person name="Hainaut M."/>
            <person name="Levati E."/>
            <person name="Barry K.W."/>
            <person name="Belfiori B."/>
            <person name="Cichocki N."/>
            <person name="Clum A."/>
            <person name="Dockter R.B."/>
            <person name="Fauchery L."/>
            <person name="Guy J."/>
            <person name="Iotti M."/>
            <person name="Le Tacon F."/>
            <person name="Lindquist E.A."/>
            <person name="Lipzen A."/>
            <person name="Malagnac F."/>
            <person name="Mello A."/>
            <person name="Molinier V."/>
            <person name="Miyauchi S."/>
            <person name="Poulain J."/>
            <person name="Riccioni C."/>
            <person name="Rubini A."/>
            <person name="Sitrit Y."/>
            <person name="Splivallo R."/>
            <person name="Traeger S."/>
            <person name="Wang M."/>
            <person name="Zifcakova L."/>
            <person name="Wipf D."/>
            <person name="Zambonelli A."/>
            <person name="Paolocci F."/>
            <person name="Nowrousian M."/>
            <person name="Ottonello S."/>
            <person name="Baldrian P."/>
            <person name="Spatafora J.W."/>
            <person name="Henrissat B."/>
            <person name="Nagy L.G."/>
            <person name="Aury J.M."/>
            <person name="Wincker P."/>
            <person name="Grigoriev I.V."/>
            <person name="Bonfante P."/>
            <person name="Martin F.M."/>
        </authorList>
    </citation>
    <scope>NUCLEOTIDE SEQUENCE [LARGE SCALE GENOMIC DNA]</scope>
    <source>
        <strain evidence="2 3">120613-1</strain>
    </source>
</reference>
<sequence>MHPLESPPISEGDNSSGAAHYGSPQFMAGSGAQISQNTHVPRHASRIGIFNPTSEGHQGFNFNVPRSGATNQPGGRLSRAWRRWLGTGLGNLRLVFTRGIVPDYGVARGTMPGE</sequence>
<evidence type="ECO:0000313" key="3">
    <source>
        <dbReference type="Proteomes" id="UP000276215"/>
    </source>
</evidence>
<accession>A0A3N4ISN1</accession>
<proteinExistence type="predicted"/>